<evidence type="ECO:0000313" key="2">
    <source>
        <dbReference type="EMBL" id="GAV28500.1"/>
    </source>
</evidence>
<dbReference type="AlphaFoldDB" id="A0A1Q2YG02"/>
<evidence type="ECO:0000313" key="3">
    <source>
        <dbReference type="Proteomes" id="UP000186136"/>
    </source>
</evidence>
<keyword evidence="3" id="KW-1185">Reference proteome</keyword>
<organism evidence="2 3">
    <name type="scientific">Pichia membranifaciens</name>
    <dbReference type="NCBI Taxonomy" id="4926"/>
    <lineage>
        <taxon>Eukaryota</taxon>
        <taxon>Fungi</taxon>
        <taxon>Dikarya</taxon>
        <taxon>Ascomycota</taxon>
        <taxon>Saccharomycotina</taxon>
        <taxon>Pichiomycetes</taxon>
        <taxon>Pichiales</taxon>
        <taxon>Pichiaceae</taxon>
        <taxon>Pichia</taxon>
    </lineage>
</organism>
<feature type="region of interest" description="Disordered" evidence="1">
    <location>
        <begin position="1"/>
        <end position="21"/>
    </location>
</feature>
<accession>A0A1Q2YG02</accession>
<sequence>MTEYTRSAGSMGDDDNHAGDYAENYAEDDAVGMHVEMVGGFKAAGVKRARRGSDDVVATSYNLAAAAAAAAAKHKRLYSPGI</sequence>
<dbReference type="Proteomes" id="UP000186136">
    <property type="component" value="Unassembled WGS sequence"/>
</dbReference>
<name>A0A1Q2YG02_9ASCO</name>
<comment type="caution">
    <text evidence="2">The sequence shown here is derived from an EMBL/GenBank/DDBJ whole genome shotgun (WGS) entry which is preliminary data.</text>
</comment>
<dbReference type="EMBL" id="BDGI01000070">
    <property type="protein sequence ID" value="GAV28500.1"/>
    <property type="molecule type" value="Genomic_DNA"/>
</dbReference>
<reference evidence="2 3" key="1">
    <citation type="submission" date="2016-08" db="EMBL/GenBank/DDBJ databases">
        <title>Whole genome shotgun sequence of Pichia membranifaciens KS47-1.</title>
        <authorList>
            <person name="Konishi M."/>
            <person name="Ishida M."/>
            <person name="Arakawa T."/>
            <person name="Kato Y."/>
            <person name="Horiuchi J."/>
        </authorList>
    </citation>
    <scope>NUCLEOTIDE SEQUENCE [LARGE SCALE GENOMIC DNA]</scope>
    <source>
        <strain evidence="2 3">KS47-1</strain>
    </source>
</reference>
<evidence type="ECO:0000256" key="1">
    <source>
        <dbReference type="SAM" id="MobiDB-lite"/>
    </source>
</evidence>
<proteinExistence type="predicted"/>
<protein>
    <submittedName>
        <fullName evidence="2">Uncharacterized protein</fullName>
    </submittedName>
</protein>
<gene>
    <name evidence="2" type="ORF">PMKS-001971</name>
</gene>